<evidence type="ECO:0000256" key="1">
    <source>
        <dbReference type="ARBA" id="ARBA00001933"/>
    </source>
</evidence>
<comment type="similarity">
    <text evidence="2">Belongs to the class-V pyridoxal-phosphate-dependent aminotransferase family. NifS/IscS subfamily.</text>
</comment>
<evidence type="ECO:0000259" key="12">
    <source>
        <dbReference type="Pfam" id="PF00266"/>
    </source>
</evidence>
<dbReference type="Gene3D" id="1.10.260.50">
    <property type="match status" value="1"/>
</dbReference>
<keyword evidence="8" id="KW-0411">Iron-sulfur</keyword>
<dbReference type="PANTHER" id="PTHR11601">
    <property type="entry name" value="CYSTEINE DESULFURYLASE FAMILY MEMBER"/>
    <property type="match status" value="1"/>
</dbReference>
<evidence type="ECO:0000256" key="7">
    <source>
        <dbReference type="ARBA" id="ARBA00023004"/>
    </source>
</evidence>
<evidence type="ECO:0000256" key="5">
    <source>
        <dbReference type="ARBA" id="ARBA00022723"/>
    </source>
</evidence>
<protein>
    <recommendedName>
        <fullName evidence="3">cysteine desulfurase</fullName>
        <ecNumber evidence="3">2.8.1.7</ecNumber>
    </recommendedName>
</protein>
<dbReference type="Proteomes" id="UP000002941">
    <property type="component" value="Unassembled WGS sequence"/>
</dbReference>
<dbReference type="GO" id="GO:0051536">
    <property type="term" value="F:iron-sulfur cluster binding"/>
    <property type="evidence" value="ECO:0007669"/>
    <property type="project" value="UniProtKB-KW"/>
</dbReference>
<name>J1HMN6_9ACTO</name>
<dbReference type="PANTHER" id="PTHR11601:SF34">
    <property type="entry name" value="CYSTEINE DESULFURASE"/>
    <property type="match status" value="1"/>
</dbReference>
<dbReference type="PIRSF" id="PIRSF005572">
    <property type="entry name" value="NifS"/>
    <property type="match status" value="1"/>
</dbReference>
<evidence type="ECO:0000256" key="3">
    <source>
        <dbReference type="ARBA" id="ARBA00012239"/>
    </source>
</evidence>
<keyword evidence="6" id="KW-0663">Pyridoxal phosphate</keyword>
<sequence length="439" mass="45297">MSTSAASRTYLDHAATTPVRPEVAEQVAADLREGLGGWANPAAQHASGRRVGAMLARARARLAAALDVDPHEVLFTSGGTEADALVVTGRTLAARDAGVRAPRVVTSPLEHPAVLDSARTAAARLGGEHVEVGVDGAGLVDPASLRAAVTAGPGTALVSIMAANNETGVVQDMAGLVETVREASGARRPADSGYVPVHSDAVAALGKTPVDFRAWGLDAMTVTGHKLGAPIGIGAFVARRDLVLVTPTGGGRQERGVRSGSQDVVGARALALAVELAVAERAEESGRLEALRRRVLEGATALPGVHATLPEGSRSVAHVPSTAHLWFEDGDTEALLMALDMAGIDVSAGSACHAGVTQPSHVLLSMGFDEGPARATLRCSMGRGTSADDVERLLAALPAALESARRAWKASRRVTHDPKKGNRNSQRQSAASKRRVICR</sequence>
<dbReference type="InterPro" id="IPR015424">
    <property type="entry name" value="PyrdxlP-dep_Trfase"/>
</dbReference>
<evidence type="ECO:0000256" key="2">
    <source>
        <dbReference type="ARBA" id="ARBA00006490"/>
    </source>
</evidence>
<dbReference type="AlphaFoldDB" id="J1HMN6"/>
<dbReference type="EMBL" id="AKFT01000023">
    <property type="protein sequence ID" value="EJF47235.1"/>
    <property type="molecule type" value="Genomic_DNA"/>
</dbReference>
<dbReference type="PROSITE" id="PS00595">
    <property type="entry name" value="AA_TRANSFER_CLASS_5"/>
    <property type="match status" value="1"/>
</dbReference>
<dbReference type="RefSeq" id="WP_008729785.1">
    <property type="nucleotide sequence ID" value="NZ_AKFT01000023.1"/>
</dbReference>
<dbReference type="GO" id="GO:0031071">
    <property type="term" value="F:cysteine desulfurase activity"/>
    <property type="evidence" value="ECO:0007669"/>
    <property type="project" value="UniProtKB-EC"/>
</dbReference>
<evidence type="ECO:0000256" key="9">
    <source>
        <dbReference type="ARBA" id="ARBA00050776"/>
    </source>
</evidence>
<dbReference type="EC" id="2.8.1.7" evidence="3"/>
<dbReference type="GO" id="GO:0046872">
    <property type="term" value="F:metal ion binding"/>
    <property type="evidence" value="ECO:0007669"/>
    <property type="project" value="UniProtKB-KW"/>
</dbReference>
<feature type="region of interest" description="Disordered" evidence="11">
    <location>
        <begin position="1"/>
        <end position="21"/>
    </location>
</feature>
<dbReference type="Gene3D" id="3.90.1150.10">
    <property type="entry name" value="Aspartate Aminotransferase, domain 1"/>
    <property type="match status" value="1"/>
</dbReference>
<keyword evidence="4 13" id="KW-0808">Transferase</keyword>
<keyword evidence="13" id="KW-0032">Aminotransferase</keyword>
<feature type="domain" description="Aminotransferase class V" evidence="12">
    <location>
        <begin position="9"/>
        <end position="393"/>
    </location>
</feature>
<evidence type="ECO:0000313" key="13">
    <source>
        <dbReference type="EMBL" id="EJF47235.1"/>
    </source>
</evidence>
<evidence type="ECO:0000256" key="6">
    <source>
        <dbReference type="ARBA" id="ARBA00022898"/>
    </source>
</evidence>
<comment type="caution">
    <text evidence="13">The sequence shown here is derived from an EMBL/GenBank/DDBJ whole genome shotgun (WGS) entry which is preliminary data.</text>
</comment>
<dbReference type="Pfam" id="PF00266">
    <property type="entry name" value="Aminotran_5"/>
    <property type="match status" value="1"/>
</dbReference>
<dbReference type="eggNOG" id="COG1104">
    <property type="taxonomic scope" value="Bacteria"/>
</dbReference>
<dbReference type="InterPro" id="IPR000192">
    <property type="entry name" value="Aminotrans_V_dom"/>
</dbReference>
<comment type="cofactor">
    <cofactor evidence="1 10">
        <name>pyridoxal 5'-phosphate</name>
        <dbReference type="ChEBI" id="CHEBI:597326"/>
    </cofactor>
</comment>
<dbReference type="Gene3D" id="3.40.640.10">
    <property type="entry name" value="Type I PLP-dependent aspartate aminotransferase-like (Major domain)"/>
    <property type="match status" value="1"/>
</dbReference>
<evidence type="ECO:0000256" key="11">
    <source>
        <dbReference type="SAM" id="MobiDB-lite"/>
    </source>
</evidence>
<accession>J1HMN6</accession>
<dbReference type="InterPro" id="IPR016454">
    <property type="entry name" value="Cysteine_dSase"/>
</dbReference>
<evidence type="ECO:0000313" key="14">
    <source>
        <dbReference type="Proteomes" id="UP000002941"/>
    </source>
</evidence>
<dbReference type="PATRIC" id="fig|1125718.3.peg.397"/>
<dbReference type="InterPro" id="IPR015422">
    <property type="entry name" value="PyrdxlP-dep_Trfase_small"/>
</dbReference>
<dbReference type="GO" id="GO:0008483">
    <property type="term" value="F:transaminase activity"/>
    <property type="evidence" value="ECO:0007669"/>
    <property type="project" value="UniProtKB-KW"/>
</dbReference>
<organism evidence="13 14">
    <name type="scientific">Actinomyces massiliensis F0489</name>
    <dbReference type="NCBI Taxonomy" id="1125718"/>
    <lineage>
        <taxon>Bacteria</taxon>
        <taxon>Bacillati</taxon>
        <taxon>Actinomycetota</taxon>
        <taxon>Actinomycetes</taxon>
        <taxon>Actinomycetales</taxon>
        <taxon>Actinomycetaceae</taxon>
        <taxon>Actinomyces</taxon>
    </lineage>
</organism>
<feature type="region of interest" description="Disordered" evidence="11">
    <location>
        <begin position="410"/>
        <end position="439"/>
    </location>
</feature>
<keyword evidence="7" id="KW-0408">Iron</keyword>
<keyword evidence="5" id="KW-0479">Metal-binding</keyword>
<dbReference type="SUPFAM" id="SSF53383">
    <property type="entry name" value="PLP-dependent transferases"/>
    <property type="match status" value="1"/>
</dbReference>
<dbReference type="InterPro" id="IPR020578">
    <property type="entry name" value="Aminotrans_V_PyrdxlP_BS"/>
</dbReference>
<evidence type="ECO:0000256" key="4">
    <source>
        <dbReference type="ARBA" id="ARBA00022679"/>
    </source>
</evidence>
<comment type="catalytic activity">
    <reaction evidence="9">
        <text>(sulfur carrier)-H + L-cysteine = (sulfur carrier)-SH + L-alanine</text>
        <dbReference type="Rhea" id="RHEA:43892"/>
        <dbReference type="Rhea" id="RHEA-COMP:14737"/>
        <dbReference type="Rhea" id="RHEA-COMP:14739"/>
        <dbReference type="ChEBI" id="CHEBI:29917"/>
        <dbReference type="ChEBI" id="CHEBI:35235"/>
        <dbReference type="ChEBI" id="CHEBI:57972"/>
        <dbReference type="ChEBI" id="CHEBI:64428"/>
        <dbReference type="EC" id="2.8.1.7"/>
    </reaction>
</comment>
<gene>
    <name evidence="13" type="ORF">HMPREF1318_0841</name>
</gene>
<evidence type="ECO:0000256" key="8">
    <source>
        <dbReference type="ARBA" id="ARBA00023014"/>
    </source>
</evidence>
<reference evidence="13 14" key="1">
    <citation type="submission" date="2012-05" db="EMBL/GenBank/DDBJ databases">
        <authorList>
            <person name="Harkins D.M."/>
            <person name="Madupu R."/>
            <person name="Durkin A.S."/>
            <person name="Torralba M."/>
            <person name="Methe B."/>
            <person name="Sutton G.G."/>
            <person name="Nelson K.E."/>
        </authorList>
    </citation>
    <scope>NUCLEOTIDE SEQUENCE [LARGE SCALE GENOMIC DNA]</scope>
    <source>
        <strain evidence="13 14">F0489</strain>
    </source>
</reference>
<proteinExistence type="inferred from homology"/>
<keyword evidence="14" id="KW-1185">Reference proteome</keyword>
<evidence type="ECO:0000256" key="10">
    <source>
        <dbReference type="RuleBase" id="RU004504"/>
    </source>
</evidence>
<dbReference type="InterPro" id="IPR015421">
    <property type="entry name" value="PyrdxlP-dep_Trfase_major"/>
</dbReference>